<reference evidence="1" key="1">
    <citation type="submission" date="2019-11" db="EMBL/GenBank/DDBJ databases">
        <title>Description of new Acetobacter species.</title>
        <authorList>
            <person name="Cleenwerck I."/>
            <person name="Sombolestani A.S."/>
        </authorList>
    </citation>
    <scope>NUCLEOTIDE SEQUENCE</scope>
    <source>
        <strain evidence="1">LMG 1626</strain>
    </source>
</reference>
<sequence>MNFFDGYLGLVVNATPGLAVEASGGGYARQTVTFLPSGDGRQTFAQSSSYSFGLASDDWGLVTGLALFSTTGSDELPLVSWAIPPRTVSAGQTLSVSAPVLRLRPDGYFPEGATVGMADTGADVVATRAVSLRSGVLLPATATNGTASLSLSELNGALSQLMQGLPQSDPGDGVSLWCNANLLALSTKSS</sequence>
<dbReference type="Proteomes" id="UP000597459">
    <property type="component" value="Unassembled WGS sequence"/>
</dbReference>
<organism evidence="1 2">
    <name type="scientific">Acetobacter estunensis</name>
    <dbReference type="NCBI Taxonomy" id="104097"/>
    <lineage>
        <taxon>Bacteria</taxon>
        <taxon>Pseudomonadati</taxon>
        <taxon>Pseudomonadota</taxon>
        <taxon>Alphaproteobacteria</taxon>
        <taxon>Acetobacterales</taxon>
        <taxon>Acetobacteraceae</taxon>
        <taxon>Acetobacter</taxon>
    </lineage>
</organism>
<evidence type="ECO:0000313" key="2">
    <source>
        <dbReference type="Proteomes" id="UP000597459"/>
    </source>
</evidence>
<protein>
    <submittedName>
        <fullName evidence="1">Uncharacterized protein</fullName>
    </submittedName>
</protein>
<dbReference type="EMBL" id="WOTH01000037">
    <property type="protein sequence ID" value="NHO54900.1"/>
    <property type="molecule type" value="Genomic_DNA"/>
</dbReference>
<evidence type="ECO:0000313" key="1">
    <source>
        <dbReference type="EMBL" id="NHO54900.1"/>
    </source>
</evidence>
<comment type="caution">
    <text evidence="1">The sequence shown here is derived from an EMBL/GenBank/DDBJ whole genome shotgun (WGS) entry which is preliminary data.</text>
</comment>
<dbReference type="AlphaFoldDB" id="A0A967B8Y6"/>
<gene>
    <name evidence="1" type="ORF">GOB87_13245</name>
</gene>
<dbReference type="RefSeq" id="WP_166317763.1">
    <property type="nucleotide sequence ID" value="NZ_WOTH01000037.1"/>
</dbReference>
<keyword evidence="2" id="KW-1185">Reference proteome</keyword>
<proteinExistence type="predicted"/>
<name>A0A967B8Y6_9PROT</name>
<accession>A0A967B8Y6</accession>
<dbReference type="Pfam" id="PF23140">
    <property type="entry name" value="Gp80"/>
    <property type="match status" value="1"/>
</dbReference>
<dbReference type="InterPro" id="IPR056908">
    <property type="entry name" value="Gp80-like"/>
</dbReference>